<gene>
    <name evidence="6" type="ORF">2763</name>
</gene>
<accession>A0A0E4GCD3</accession>
<feature type="domain" description="Response regulatory" evidence="4">
    <location>
        <begin position="3"/>
        <end position="119"/>
    </location>
</feature>
<keyword evidence="3" id="KW-0597">Phosphoprotein</keyword>
<evidence type="ECO:0000313" key="6">
    <source>
        <dbReference type="EMBL" id="CFY10920.1"/>
    </source>
</evidence>
<feature type="modified residue" description="4-aspartylphosphate" evidence="3">
    <location>
        <position position="54"/>
    </location>
</feature>
<organism evidence="6 7">
    <name type="scientific">Syntrophomonas zehnderi OL-4</name>
    <dbReference type="NCBI Taxonomy" id="690567"/>
    <lineage>
        <taxon>Bacteria</taxon>
        <taxon>Bacillati</taxon>
        <taxon>Bacillota</taxon>
        <taxon>Clostridia</taxon>
        <taxon>Eubacteriales</taxon>
        <taxon>Syntrophomonadaceae</taxon>
        <taxon>Syntrophomonas</taxon>
    </lineage>
</organism>
<dbReference type="Gene3D" id="2.40.50.1020">
    <property type="entry name" value="LytTr DNA-binding domain"/>
    <property type="match status" value="1"/>
</dbReference>
<dbReference type="PROSITE" id="PS50110">
    <property type="entry name" value="RESPONSE_REGULATORY"/>
    <property type="match status" value="1"/>
</dbReference>
<dbReference type="InterPro" id="IPR046947">
    <property type="entry name" value="LytR-like"/>
</dbReference>
<evidence type="ECO:0000256" key="1">
    <source>
        <dbReference type="ARBA" id="ARBA00018672"/>
    </source>
</evidence>
<dbReference type="STRING" id="690567.2763"/>
<dbReference type="AlphaFoldDB" id="A0A0E4GCD3"/>
<dbReference type="Pfam" id="PF00072">
    <property type="entry name" value="Response_reg"/>
    <property type="match status" value="1"/>
</dbReference>
<dbReference type="InterPro" id="IPR011006">
    <property type="entry name" value="CheY-like_superfamily"/>
</dbReference>
<dbReference type="OrthoDB" id="9809318at2"/>
<protein>
    <recommendedName>
        <fullName evidence="1">Stage 0 sporulation protein A homolog</fullName>
    </recommendedName>
</protein>
<comment type="function">
    <text evidence="2">May play the central regulatory role in sporulation. It may be an element of the effector pathway responsible for the activation of sporulation genes in response to nutritional stress. Spo0A may act in concert with spo0H (a sigma factor) to control the expression of some genes that are critical to the sporulation process.</text>
</comment>
<evidence type="ECO:0000259" key="4">
    <source>
        <dbReference type="PROSITE" id="PS50110"/>
    </source>
</evidence>
<dbReference type="RefSeq" id="WP_046500094.1">
    <property type="nucleotide sequence ID" value="NZ_CGIH01000053.1"/>
</dbReference>
<dbReference type="GO" id="GO:0000156">
    <property type="term" value="F:phosphorelay response regulator activity"/>
    <property type="evidence" value="ECO:0007669"/>
    <property type="project" value="InterPro"/>
</dbReference>
<dbReference type="SMART" id="SM00850">
    <property type="entry name" value="LytTR"/>
    <property type="match status" value="1"/>
</dbReference>
<evidence type="ECO:0000256" key="2">
    <source>
        <dbReference type="ARBA" id="ARBA00024867"/>
    </source>
</evidence>
<evidence type="ECO:0000313" key="7">
    <source>
        <dbReference type="Proteomes" id="UP000045545"/>
    </source>
</evidence>
<dbReference type="PANTHER" id="PTHR37299:SF1">
    <property type="entry name" value="STAGE 0 SPORULATION PROTEIN A HOMOLOG"/>
    <property type="match status" value="1"/>
</dbReference>
<dbReference type="SUPFAM" id="SSF52172">
    <property type="entry name" value="CheY-like"/>
    <property type="match status" value="1"/>
</dbReference>
<name>A0A0E4GCD3_9FIRM</name>
<dbReference type="PANTHER" id="PTHR37299">
    <property type="entry name" value="TRANSCRIPTIONAL REGULATOR-RELATED"/>
    <property type="match status" value="1"/>
</dbReference>
<proteinExistence type="predicted"/>
<dbReference type="InterPro" id="IPR001789">
    <property type="entry name" value="Sig_transdc_resp-reg_receiver"/>
</dbReference>
<dbReference type="EMBL" id="CGIH01000053">
    <property type="protein sequence ID" value="CFY10920.1"/>
    <property type="molecule type" value="Genomic_DNA"/>
</dbReference>
<evidence type="ECO:0000259" key="5">
    <source>
        <dbReference type="PROSITE" id="PS50930"/>
    </source>
</evidence>
<reference evidence="6 7" key="1">
    <citation type="submission" date="2015-03" db="EMBL/GenBank/DDBJ databases">
        <authorList>
            <person name="Murphy D."/>
        </authorList>
    </citation>
    <scope>NUCLEOTIDE SEQUENCE [LARGE SCALE GENOMIC DNA]</scope>
    <source>
        <strain evidence="6 7">OL-4</strain>
    </source>
</reference>
<dbReference type="Proteomes" id="UP000045545">
    <property type="component" value="Unassembled WGS sequence"/>
</dbReference>
<dbReference type="PROSITE" id="PS50930">
    <property type="entry name" value="HTH_LYTTR"/>
    <property type="match status" value="1"/>
</dbReference>
<dbReference type="Pfam" id="PF04397">
    <property type="entry name" value="LytTR"/>
    <property type="match status" value="1"/>
</dbReference>
<sequence>MITVLILEDEEPVRRFIRQLVKENSEVSDIFDTSSGEEAIQLAQQYTPDLILLDIELGSGSFKGLEVAKRIYSFNKEAYMVFVTGYSEYAVDSFEVHPYSYVLKPIHIEKFKALINEIAIKVNEQRVINSDSIVFKFKNQEIHLRKDEIIFVEVQHQISYVHTKNQIWEFRRSLYEIESKLGNRFLRVHRSYLINLSKVLRVVELYDRAYQIEFIDYPKTALMSRYYYPQYKKMTES</sequence>
<keyword evidence="7" id="KW-1185">Reference proteome</keyword>
<evidence type="ECO:0000256" key="3">
    <source>
        <dbReference type="PROSITE-ProRule" id="PRU00169"/>
    </source>
</evidence>
<dbReference type="Gene3D" id="3.40.50.2300">
    <property type="match status" value="1"/>
</dbReference>
<dbReference type="InterPro" id="IPR007492">
    <property type="entry name" value="LytTR_DNA-bd_dom"/>
</dbReference>
<dbReference type="GO" id="GO:0003677">
    <property type="term" value="F:DNA binding"/>
    <property type="evidence" value="ECO:0007669"/>
    <property type="project" value="InterPro"/>
</dbReference>
<dbReference type="SMART" id="SM00448">
    <property type="entry name" value="REC"/>
    <property type="match status" value="1"/>
</dbReference>
<feature type="domain" description="HTH LytTR-type" evidence="5">
    <location>
        <begin position="133"/>
        <end position="237"/>
    </location>
</feature>